<feature type="binding site" evidence="8">
    <location>
        <begin position="235"/>
        <end position="239"/>
    </location>
    <ligand>
        <name>GTP</name>
        <dbReference type="ChEBI" id="CHEBI:37565"/>
        <label>2</label>
    </ligand>
</feature>
<dbReference type="Gene3D" id="3.30.300.20">
    <property type="match status" value="1"/>
</dbReference>
<feature type="domain" description="EngA-type G" evidence="11">
    <location>
        <begin position="182"/>
        <end position="358"/>
    </location>
</feature>
<dbReference type="PANTHER" id="PTHR43834:SF6">
    <property type="entry name" value="GTPASE DER"/>
    <property type="match status" value="1"/>
</dbReference>
<dbReference type="InterPro" id="IPR032859">
    <property type="entry name" value="KH_dom-like"/>
</dbReference>
<dbReference type="GO" id="GO:0042254">
    <property type="term" value="P:ribosome biogenesis"/>
    <property type="evidence" value="ECO:0007669"/>
    <property type="project" value="UniProtKB-KW"/>
</dbReference>
<dbReference type="Gene3D" id="3.40.50.300">
    <property type="entry name" value="P-loop containing nucleotide triphosphate hydrolases"/>
    <property type="match status" value="2"/>
</dbReference>
<feature type="binding site" evidence="8">
    <location>
        <begin position="58"/>
        <end position="62"/>
    </location>
    <ligand>
        <name>GTP</name>
        <dbReference type="ChEBI" id="CHEBI:37565"/>
        <label>1</label>
    </ligand>
</feature>
<comment type="similarity">
    <text evidence="1 8 9 10">Belongs to the TRAFAC class TrmE-Era-EngA-EngB-Septin-like GTPase superfamily. EngA (Der) GTPase family.</text>
</comment>
<dbReference type="GO" id="GO:0005525">
    <property type="term" value="F:GTP binding"/>
    <property type="evidence" value="ECO:0007669"/>
    <property type="project" value="UniProtKB-UniRule"/>
</dbReference>
<dbReference type="InterPro" id="IPR031166">
    <property type="entry name" value="G_ENGA"/>
</dbReference>
<keyword evidence="5 8" id="KW-0547">Nucleotide-binding</keyword>
<reference evidence="13" key="1">
    <citation type="submission" date="2017-09" db="EMBL/GenBank/DDBJ databases">
        <title>Depth-based differentiation of microbial function through sediment-hosted aquifers and enrichment of novel symbionts in the deep terrestrial subsurface.</title>
        <authorList>
            <person name="Probst A.J."/>
            <person name="Ladd B."/>
            <person name="Jarett J.K."/>
            <person name="Geller-Mcgrath D.E."/>
            <person name="Sieber C.M.K."/>
            <person name="Emerson J.B."/>
            <person name="Anantharaman K."/>
            <person name="Thomas B.C."/>
            <person name="Malmstrom R."/>
            <person name="Stieglmeier M."/>
            <person name="Klingl A."/>
            <person name="Woyke T."/>
            <person name="Ryan C.M."/>
            <person name="Banfield J.F."/>
        </authorList>
    </citation>
    <scope>NUCLEOTIDE SEQUENCE [LARGE SCALE GENOMIC DNA]</scope>
</reference>
<comment type="function">
    <text evidence="8 10">GTPase that plays an essential role in the late steps of ribosome biogenesis.</text>
</comment>
<evidence type="ECO:0000256" key="3">
    <source>
        <dbReference type="ARBA" id="ARBA00022517"/>
    </source>
</evidence>
<dbReference type="CDD" id="cd01895">
    <property type="entry name" value="EngA2"/>
    <property type="match status" value="1"/>
</dbReference>
<evidence type="ECO:0000313" key="12">
    <source>
        <dbReference type="EMBL" id="PIT90282.1"/>
    </source>
</evidence>
<dbReference type="CDD" id="cd01894">
    <property type="entry name" value="EngA1"/>
    <property type="match status" value="1"/>
</dbReference>
<feature type="domain" description="EngA-type G" evidence="11">
    <location>
        <begin position="5"/>
        <end position="169"/>
    </location>
</feature>
<keyword evidence="6 8" id="KW-0342">GTP-binding</keyword>
<dbReference type="AlphaFoldDB" id="A0A2M6WBW8"/>
<proteinExistence type="inferred from homology"/>
<comment type="caution">
    <text evidence="12">The sequence shown here is derived from an EMBL/GenBank/DDBJ whole genome shotgun (WGS) entry which is preliminary data.</text>
</comment>
<protein>
    <recommendedName>
        <fullName evidence="2 8">GTPase Der</fullName>
    </recommendedName>
    <alternativeName>
        <fullName evidence="7 8">GTP-binding protein EngA</fullName>
    </alternativeName>
</protein>
<feature type="binding site" evidence="8">
    <location>
        <begin position="300"/>
        <end position="303"/>
    </location>
    <ligand>
        <name>GTP</name>
        <dbReference type="ChEBI" id="CHEBI:37565"/>
        <label>2</label>
    </ligand>
</feature>
<organism evidence="12 13">
    <name type="scientific">Candidatus Komeilibacteria bacterium CG10_big_fil_rev_8_21_14_0_10_41_13</name>
    <dbReference type="NCBI Taxonomy" id="1974476"/>
    <lineage>
        <taxon>Bacteria</taxon>
        <taxon>Candidatus Komeiliibacteriota</taxon>
    </lineage>
</organism>
<feature type="binding site" evidence="8">
    <location>
        <begin position="121"/>
        <end position="124"/>
    </location>
    <ligand>
        <name>GTP</name>
        <dbReference type="ChEBI" id="CHEBI:37565"/>
        <label>1</label>
    </ligand>
</feature>
<dbReference type="Proteomes" id="UP000230543">
    <property type="component" value="Unassembled WGS sequence"/>
</dbReference>
<evidence type="ECO:0000256" key="8">
    <source>
        <dbReference type="HAMAP-Rule" id="MF_00195"/>
    </source>
</evidence>
<dbReference type="PIRSF" id="PIRSF006485">
    <property type="entry name" value="GTP-binding_EngA"/>
    <property type="match status" value="1"/>
</dbReference>
<evidence type="ECO:0000256" key="10">
    <source>
        <dbReference type="RuleBase" id="RU004481"/>
    </source>
</evidence>
<dbReference type="SUPFAM" id="SSF52540">
    <property type="entry name" value="P-loop containing nucleoside triphosphate hydrolases"/>
    <property type="match status" value="2"/>
</dbReference>
<dbReference type="InterPro" id="IPR027417">
    <property type="entry name" value="P-loop_NTPase"/>
</dbReference>
<evidence type="ECO:0000256" key="5">
    <source>
        <dbReference type="ARBA" id="ARBA00022741"/>
    </source>
</evidence>
<dbReference type="InterPro" id="IPR005225">
    <property type="entry name" value="Small_GTP-bd"/>
</dbReference>
<dbReference type="InterPro" id="IPR016484">
    <property type="entry name" value="GTPase_Der"/>
</dbReference>
<evidence type="ECO:0000256" key="7">
    <source>
        <dbReference type="ARBA" id="ARBA00032345"/>
    </source>
</evidence>
<dbReference type="HAMAP" id="MF_00195">
    <property type="entry name" value="GTPase_Der"/>
    <property type="match status" value="1"/>
</dbReference>
<dbReference type="NCBIfam" id="TIGR03594">
    <property type="entry name" value="GTPase_EngA"/>
    <property type="match status" value="1"/>
</dbReference>
<dbReference type="PANTHER" id="PTHR43834">
    <property type="entry name" value="GTPASE DER"/>
    <property type="match status" value="1"/>
</dbReference>
<dbReference type="Pfam" id="PF01926">
    <property type="entry name" value="MMR_HSR1"/>
    <property type="match status" value="2"/>
</dbReference>
<sequence>MNNLPKVALIGRANVGKSTLFNRLGEDRKAIVSSIPGTTRDRKYTQVEWQGLSFVLIDTGGVDLVHDQEFEDDIIKQAGYALEEADLILFVVDIKNGLMPQDKEIGKILKKQAAPVLLVANKGDTQGLKKQIDEFYKLSFGQPIPVSAINGTGSGDLLDLVVKQLKTLKQKKVKTKTIKDNLKIAIIGKPNVGKSSLVNAILGEERVIVSPMPYTTRDSQDISLNYKGQHYTLIDTAGIRKQHKIRDRLERYSVKQSLKSIERADVTLLVTDASLSLSKQDKTLSDAIQKTASSLIIIANKWDLIEEKNQSTINKFTKYYRQLFPYLAYAPIIFTSATEKQRVKNILDLSREVYNERFREITDNALNKFIKKLIDVHPPARGKGTKQPKIYDLKQLSQDPPTFELIKDPQSDLHHSYVRFVENRLREKFGFLGTPIIIRLRKLNV</sequence>
<accession>A0A2M6WBW8</accession>
<name>A0A2M6WBW8_9BACT</name>
<dbReference type="FunFam" id="3.40.50.300:FF:000040">
    <property type="entry name" value="GTPase Der"/>
    <property type="match status" value="1"/>
</dbReference>
<dbReference type="InterPro" id="IPR015946">
    <property type="entry name" value="KH_dom-like_a/b"/>
</dbReference>
<gene>
    <name evidence="8 12" type="primary">der</name>
    <name evidence="12" type="ORF">COU22_03025</name>
</gene>
<dbReference type="GO" id="GO:0043022">
    <property type="term" value="F:ribosome binding"/>
    <property type="evidence" value="ECO:0007669"/>
    <property type="project" value="TreeGrafter"/>
</dbReference>
<feature type="binding site" evidence="8">
    <location>
        <begin position="188"/>
        <end position="195"/>
    </location>
    <ligand>
        <name>GTP</name>
        <dbReference type="ChEBI" id="CHEBI:37565"/>
        <label>2</label>
    </ligand>
</feature>
<evidence type="ECO:0000313" key="13">
    <source>
        <dbReference type="Proteomes" id="UP000230543"/>
    </source>
</evidence>
<comment type="subunit">
    <text evidence="8">Associates with the 50S ribosomal subunit.</text>
</comment>
<evidence type="ECO:0000256" key="1">
    <source>
        <dbReference type="ARBA" id="ARBA00008279"/>
    </source>
</evidence>
<keyword evidence="3 8" id="KW-0690">Ribosome biogenesis</keyword>
<dbReference type="Pfam" id="PF14714">
    <property type="entry name" value="KH_dom-like"/>
    <property type="match status" value="1"/>
</dbReference>
<dbReference type="NCBIfam" id="TIGR00231">
    <property type="entry name" value="small_GTP"/>
    <property type="match status" value="2"/>
</dbReference>
<keyword evidence="4 10" id="KW-0677">Repeat</keyword>
<evidence type="ECO:0000259" key="11">
    <source>
        <dbReference type="PROSITE" id="PS51712"/>
    </source>
</evidence>
<dbReference type="PRINTS" id="PR00326">
    <property type="entry name" value="GTP1OBG"/>
</dbReference>
<evidence type="ECO:0000256" key="4">
    <source>
        <dbReference type="ARBA" id="ARBA00022737"/>
    </source>
</evidence>
<evidence type="ECO:0000256" key="2">
    <source>
        <dbReference type="ARBA" id="ARBA00020953"/>
    </source>
</evidence>
<dbReference type="FunFam" id="3.40.50.300:FF:000057">
    <property type="entry name" value="GTPase Der"/>
    <property type="match status" value="1"/>
</dbReference>
<feature type="binding site" evidence="8">
    <location>
        <begin position="11"/>
        <end position="18"/>
    </location>
    <ligand>
        <name>GTP</name>
        <dbReference type="ChEBI" id="CHEBI:37565"/>
        <label>1</label>
    </ligand>
</feature>
<evidence type="ECO:0000256" key="6">
    <source>
        <dbReference type="ARBA" id="ARBA00023134"/>
    </source>
</evidence>
<evidence type="ECO:0000256" key="9">
    <source>
        <dbReference type="PROSITE-ProRule" id="PRU01049"/>
    </source>
</evidence>
<dbReference type="PROSITE" id="PS51712">
    <property type="entry name" value="G_ENGA"/>
    <property type="match status" value="2"/>
</dbReference>
<dbReference type="EMBL" id="PFBO01000111">
    <property type="protein sequence ID" value="PIT90282.1"/>
    <property type="molecule type" value="Genomic_DNA"/>
</dbReference>
<dbReference type="InterPro" id="IPR006073">
    <property type="entry name" value="GTP-bd"/>
</dbReference>